<proteinExistence type="predicted"/>
<keyword evidence="1" id="KW-0040">ANK repeat</keyword>
<feature type="repeat" description="ANK" evidence="1">
    <location>
        <begin position="116"/>
        <end position="148"/>
    </location>
</feature>
<dbReference type="Ensembl" id="ENSGACT00000057160.1">
    <property type="protein sequence ID" value="ENSGACP00000038965.1"/>
    <property type="gene ID" value="ENSGACG00000028979.1"/>
</dbReference>
<evidence type="ECO:0000256" key="3">
    <source>
        <dbReference type="SAM" id="Phobius"/>
    </source>
</evidence>
<sequence>MTSASDLCSYFIHSFIPQILIFSFSYLSAAKVSQSVKVPNKRQVNKRNGLGETLLHRACKKGDLAHVEALIRAGVSVNAQDFAGWTALHEASAVGLEAVVEELLKAGADVHARSCDGVLPLHDAICAGHCQVVKLLLQYGSNPSDRTGAGLSALDLAGEGELRALLSLPVPPVTGEQPREAPALRGPAGAVSPETCRLSCNDAPSPTSRDSGDRGVQPGRKDTSADGCCSEGLPVVLEEVGRTQTEIAAWPLAGPVDAGRYHAALMQIQSVLTEVVTWQQLEKDNLALKYRSMPGCLRQRLLKSQLVSLAWRQRTIVDILQKQLRLVELYVTTEAKPSTRPPHRGGSGPRRSNRPVPRTTALRAAPQSHAAIAWPSAPRPTQRRKAAPPTDVPKGDAGILGSRAKQPRKTLQHVHFQIEADKELVQGGDSGVRLYRLVQTGVLAPGSALQLLLKVRKSFSH</sequence>
<accession>A0AAQ4PJD6</accession>
<feature type="repeat" description="ANK" evidence="1">
    <location>
        <begin position="83"/>
        <end position="115"/>
    </location>
</feature>
<keyword evidence="3" id="KW-0812">Transmembrane</keyword>
<keyword evidence="5" id="KW-1185">Reference proteome</keyword>
<feature type="region of interest" description="Disordered" evidence="2">
    <location>
        <begin position="170"/>
        <end position="227"/>
    </location>
</feature>
<dbReference type="GeneTree" id="ENSGT00940000154742"/>
<organism evidence="4 5">
    <name type="scientific">Gasterosteus aculeatus aculeatus</name>
    <name type="common">three-spined stickleback</name>
    <dbReference type="NCBI Taxonomy" id="481459"/>
    <lineage>
        <taxon>Eukaryota</taxon>
        <taxon>Metazoa</taxon>
        <taxon>Chordata</taxon>
        <taxon>Craniata</taxon>
        <taxon>Vertebrata</taxon>
        <taxon>Euteleostomi</taxon>
        <taxon>Actinopterygii</taxon>
        <taxon>Neopterygii</taxon>
        <taxon>Teleostei</taxon>
        <taxon>Neoteleostei</taxon>
        <taxon>Acanthomorphata</taxon>
        <taxon>Eupercaria</taxon>
        <taxon>Perciformes</taxon>
        <taxon>Cottioidei</taxon>
        <taxon>Gasterosteales</taxon>
        <taxon>Gasterosteidae</taxon>
        <taxon>Gasterosteus</taxon>
    </lineage>
</organism>
<dbReference type="PANTHER" id="PTHR24176">
    <property type="entry name" value="ANKYRIN REPEAT DOMAIN-CONTAINING PROTEIN 31-RELATED"/>
    <property type="match status" value="1"/>
</dbReference>
<evidence type="ECO:0000256" key="2">
    <source>
        <dbReference type="SAM" id="MobiDB-lite"/>
    </source>
</evidence>
<dbReference type="SUPFAM" id="SSF48403">
    <property type="entry name" value="Ankyrin repeat"/>
    <property type="match status" value="1"/>
</dbReference>
<dbReference type="PANTHER" id="PTHR24176:SF14">
    <property type="entry name" value="ANKYRIN REPEAT DOMAIN-CONTAINING PROTEIN 31"/>
    <property type="match status" value="1"/>
</dbReference>
<feature type="region of interest" description="Disordered" evidence="2">
    <location>
        <begin position="335"/>
        <end position="408"/>
    </location>
</feature>
<reference evidence="4 5" key="1">
    <citation type="journal article" date="2021" name="G3 (Bethesda)">
        <title>Improved contiguity of the threespine stickleback genome using long-read sequencing.</title>
        <authorList>
            <person name="Nath S."/>
            <person name="Shaw D.E."/>
            <person name="White M.A."/>
        </authorList>
    </citation>
    <scope>NUCLEOTIDE SEQUENCE [LARGE SCALE GENOMIC DNA]</scope>
    <source>
        <strain evidence="4 5">Lake Benthic</strain>
    </source>
</reference>
<evidence type="ECO:0000256" key="1">
    <source>
        <dbReference type="PROSITE-ProRule" id="PRU00023"/>
    </source>
</evidence>
<feature type="transmembrane region" description="Helical" evidence="3">
    <location>
        <begin position="7"/>
        <end position="27"/>
    </location>
</feature>
<evidence type="ECO:0000313" key="5">
    <source>
        <dbReference type="Proteomes" id="UP000007635"/>
    </source>
</evidence>
<name>A0AAQ4PJD6_GASAC</name>
<dbReference type="InterPro" id="IPR036770">
    <property type="entry name" value="Ankyrin_rpt-contain_sf"/>
</dbReference>
<dbReference type="PROSITE" id="PS50297">
    <property type="entry name" value="ANK_REP_REGION"/>
    <property type="match status" value="3"/>
</dbReference>
<keyword evidence="3" id="KW-0472">Membrane</keyword>
<dbReference type="Gene3D" id="1.25.40.20">
    <property type="entry name" value="Ankyrin repeat-containing domain"/>
    <property type="match status" value="2"/>
</dbReference>
<dbReference type="Pfam" id="PF12796">
    <property type="entry name" value="Ank_2"/>
    <property type="match status" value="1"/>
</dbReference>
<feature type="repeat" description="ANK" evidence="1">
    <location>
        <begin position="50"/>
        <end position="82"/>
    </location>
</feature>
<dbReference type="SMART" id="SM00248">
    <property type="entry name" value="ANK"/>
    <property type="match status" value="3"/>
</dbReference>
<dbReference type="PROSITE" id="PS50088">
    <property type="entry name" value="ANK_REPEAT"/>
    <property type="match status" value="3"/>
</dbReference>
<reference evidence="4" key="2">
    <citation type="submission" date="2025-08" db="UniProtKB">
        <authorList>
            <consortium name="Ensembl"/>
        </authorList>
    </citation>
    <scope>IDENTIFICATION</scope>
</reference>
<protein>
    <recommendedName>
        <fullName evidence="6">Ankyrin repeat domain 31</fullName>
    </recommendedName>
</protein>
<dbReference type="InterPro" id="IPR002110">
    <property type="entry name" value="Ankyrin_rpt"/>
</dbReference>
<evidence type="ECO:0008006" key="6">
    <source>
        <dbReference type="Google" id="ProtNLM"/>
    </source>
</evidence>
<dbReference type="AlphaFoldDB" id="A0AAQ4PJD6"/>
<reference evidence="4" key="3">
    <citation type="submission" date="2025-09" db="UniProtKB">
        <authorList>
            <consortium name="Ensembl"/>
        </authorList>
    </citation>
    <scope>IDENTIFICATION</scope>
</reference>
<keyword evidence="3" id="KW-1133">Transmembrane helix</keyword>
<dbReference type="InterPro" id="IPR042334">
    <property type="entry name" value="ANKRD31"/>
</dbReference>
<dbReference type="Proteomes" id="UP000007635">
    <property type="component" value="Unassembled WGS sequence"/>
</dbReference>
<evidence type="ECO:0000313" key="4">
    <source>
        <dbReference type="Ensembl" id="ENSGACP00000038965.1"/>
    </source>
</evidence>